<dbReference type="Proteomes" id="UP001605036">
    <property type="component" value="Unassembled WGS sequence"/>
</dbReference>
<keyword evidence="3" id="KW-1185">Reference proteome</keyword>
<accession>A0ABD1XZ30</accession>
<evidence type="ECO:0000313" key="3">
    <source>
        <dbReference type="Proteomes" id="UP001605036"/>
    </source>
</evidence>
<proteinExistence type="predicted"/>
<protein>
    <submittedName>
        <fullName evidence="2">Uncharacterized protein</fullName>
    </submittedName>
</protein>
<evidence type="ECO:0000256" key="1">
    <source>
        <dbReference type="SAM" id="MobiDB-lite"/>
    </source>
</evidence>
<gene>
    <name evidence="2" type="ORF">R1flu_025903</name>
</gene>
<dbReference type="EMBL" id="JBHFFA010000007">
    <property type="protein sequence ID" value="KAL2614211.1"/>
    <property type="molecule type" value="Genomic_DNA"/>
</dbReference>
<dbReference type="AlphaFoldDB" id="A0ABD1XZ30"/>
<reference evidence="2 3" key="1">
    <citation type="submission" date="2024-09" db="EMBL/GenBank/DDBJ databases">
        <title>Chromosome-scale assembly of Riccia fluitans.</title>
        <authorList>
            <person name="Paukszto L."/>
            <person name="Sawicki J."/>
            <person name="Karawczyk K."/>
            <person name="Piernik-Szablinska J."/>
            <person name="Szczecinska M."/>
            <person name="Mazdziarz M."/>
        </authorList>
    </citation>
    <scope>NUCLEOTIDE SEQUENCE [LARGE SCALE GENOMIC DNA]</scope>
    <source>
        <strain evidence="2">Rf_01</strain>
        <tissue evidence="2">Aerial parts of the thallus</tissue>
    </source>
</reference>
<sequence length="110" mass="12051">MGACRRLRHRTDPRDPALLAWAPNLESRCRARIPDSTMLDWQNPCNHTPASGSSTQVQLLSMNPQRSRTVGTGVEGELEFLIAAAGLRSSRRGSGSTRKIVLNPEAQPTD</sequence>
<name>A0ABD1XZ30_9MARC</name>
<comment type="caution">
    <text evidence="2">The sequence shown here is derived from an EMBL/GenBank/DDBJ whole genome shotgun (WGS) entry which is preliminary data.</text>
</comment>
<organism evidence="2 3">
    <name type="scientific">Riccia fluitans</name>
    <dbReference type="NCBI Taxonomy" id="41844"/>
    <lineage>
        <taxon>Eukaryota</taxon>
        <taxon>Viridiplantae</taxon>
        <taxon>Streptophyta</taxon>
        <taxon>Embryophyta</taxon>
        <taxon>Marchantiophyta</taxon>
        <taxon>Marchantiopsida</taxon>
        <taxon>Marchantiidae</taxon>
        <taxon>Marchantiales</taxon>
        <taxon>Ricciaceae</taxon>
        <taxon>Riccia</taxon>
    </lineage>
</organism>
<evidence type="ECO:0000313" key="2">
    <source>
        <dbReference type="EMBL" id="KAL2614211.1"/>
    </source>
</evidence>
<feature type="region of interest" description="Disordered" evidence="1">
    <location>
        <begin position="89"/>
        <end position="110"/>
    </location>
</feature>